<proteinExistence type="inferred from homology"/>
<evidence type="ECO:0000313" key="10">
    <source>
        <dbReference type="EMBL" id="UVW36210.1"/>
    </source>
</evidence>
<evidence type="ECO:0000256" key="1">
    <source>
        <dbReference type="ARBA" id="ARBA00004651"/>
    </source>
</evidence>
<feature type="transmembrane region" description="Helical" evidence="7">
    <location>
        <begin position="21"/>
        <end position="41"/>
    </location>
</feature>
<dbReference type="PANTHER" id="PTHR30572:SF4">
    <property type="entry name" value="ABC TRANSPORTER PERMEASE YTRF"/>
    <property type="match status" value="1"/>
</dbReference>
<keyword evidence="11" id="KW-1185">Reference proteome</keyword>
<sequence>MNFRDSNSWIFRALWMQRTRTLLTIVGFSIGIAAMVILSALGEGLRVFVLNEFTQFGSHIIAVNPGKTETFGLSGLLNTTRPLSLSDATAISQMPNVEEVVPLVMGNAKVKYHQRARYTDVAGVGGAADKAWKLEIAQGKFLPKDDLQRARALVVLGSKVKEELFAGINPVGSFVRIGSERFRVVGVVAPKGEFLGTDLDDMVFIPAGKGMQLFNRQSLMEIDIFFNPRSTSEVMADKISQLLIERHGFEDFTLTTQDQVLVTMDNILSILTFAGAGLGAISLLVGAVGITTILMITVTERTGEVGLLRALGGTTRTVRLLFLGEALVLGLIGGVCGLLLVAFLLLLIYLFVPALPVALSPTIVLGALGISMLIGLLAGSQPAASAAKMTPIDALRAE</sequence>
<keyword evidence="2" id="KW-1003">Cell membrane</keyword>
<feature type="transmembrane region" description="Helical" evidence="7">
    <location>
        <begin position="267"/>
        <end position="299"/>
    </location>
</feature>
<organism evidence="10 11">
    <name type="scientific">SAR92 clade bacterium H455</name>
    <dbReference type="NCBI Taxonomy" id="2974818"/>
    <lineage>
        <taxon>Bacteria</taxon>
        <taxon>Pseudomonadati</taxon>
        <taxon>Pseudomonadota</taxon>
        <taxon>Gammaproteobacteria</taxon>
        <taxon>Cellvibrionales</taxon>
        <taxon>Porticoccaceae</taxon>
        <taxon>SAR92 clade</taxon>
    </lineage>
</organism>
<dbReference type="PANTHER" id="PTHR30572">
    <property type="entry name" value="MEMBRANE COMPONENT OF TRANSPORTER-RELATED"/>
    <property type="match status" value="1"/>
</dbReference>
<evidence type="ECO:0000256" key="7">
    <source>
        <dbReference type="SAM" id="Phobius"/>
    </source>
</evidence>
<evidence type="ECO:0000256" key="5">
    <source>
        <dbReference type="ARBA" id="ARBA00023136"/>
    </source>
</evidence>
<name>A0ABY5TS82_9GAMM</name>
<dbReference type="InterPro" id="IPR025857">
    <property type="entry name" value="MacB_PCD"/>
</dbReference>
<evidence type="ECO:0000259" key="8">
    <source>
        <dbReference type="Pfam" id="PF02687"/>
    </source>
</evidence>
<keyword evidence="5 7" id="KW-0472">Membrane</keyword>
<feature type="transmembrane region" description="Helical" evidence="7">
    <location>
        <begin position="320"/>
        <end position="352"/>
    </location>
</feature>
<feature type="transmembrane region" description="Helical" evidence="7">
    <location>
        <begin position="358"/>
        <end position="379"/>
    </location>
</feature>
<evidence type="ECO:0000256" key="3">
    <source>
        <dbReference type="ARBA" id="ARBA00022692"/>
    </source>
</evidence>
<evidence type="ECO:0000313" key="11">
    <source>
        <dbReference type="Proteomes" id="UP001059934"/>
    </source>
</evidence>
<keyword evidence="3 7" id="KW-0812">Transmembrane</keyword>
<protein>
    <submittedName>
        <fullName evidence="10">ABC transporter permease</fullName>
    </submittedName>
</protein>
<comment type="subcellular location">
    <subcellularLocation>
        <location evidence="1">Cell membrane</location>
        <topology evidence="1">Multi-pass membrane protein</topology>
    </subcellularLocation>
</comment>
<dbReference type="EMBL" id="CP103416">
    <property type="protein sequence ID" value="UVW36210.1"/>
    <property type="molecule type" value="Genomic_DNA"/>
</dbReference>
<evidence type="ECO:0000259" key="9">
    <source>
        <dbReference type="Pfam" id="PF12704"/>
    </source>
</evidence>
<accession>A0ABY5TS82</accession>
<keyword evidence="4 7" id="KW-1133">Transmembrane helix</keyword>
<dbReference type="InterPro" id="IPR003838">
    <property type="entry name" value="ABC3_permease_C"/>
</dbReference>
<gene>
    <name evidence="10" type="ORF">NYF23_06280</name>
</gene>
<dbReference type="Pfam" id="PF12704">
    <property type="entry name" value="MacB_PCD"/>
    <property type="match status" value="1"/>
</dbReference>
<feature type="domain" description="ABC3 transporter permease C-terminal" evidence="8">
    <location>
        <begin position="278"/>
        <end position="391"/>
    </location>
</feature>
<feature type="domain" description="MacB-like periplasmic core" evidence="9">
    <location>
        <begin position="21"/>
        <end position="241"/>
    </location>
</feature>
<reference evidence="10" key="1">
    <citation type="submission" date="2022-08" db="EMBL/GenBank/DDBJ databases">
        <title>Catabolic pathway analysis in culturable SAR92 clade bacteria reveals their overlooked roles in DMSP degradation in coastal seas.</title>
        <authorList>
            <person name="He X."/>
            <person name="Zhang X."/>
            <person name="Zhang Y."/>
        </authorList>
    </citation>
    <scope>NUCLEOTIDE SEQUENCE</scope>
    <source>
        <strain evidence="10">H455</strain>
    </source>
</reference>
<evidence type="ECO:0000256" key="4">
    <source>
        <dbReference type="ARBA" id="ARBA00022989"/>
    </source>
</evidence>
<dbReference type="Pfam" id="PF02687">
    <property type="entry name" value="FtsX"/>
    <property type="match status" value="1"/>
</dbReference>
<evidence type="ECO:0000256" key="6">
    <source>
        <dbReference type="ARBA" id="ARBA00038076"/>
    </source>
</evidence>
<comment type="similarity">
    <text evidence="6">Belongs to the ABC-4 integral membrane protein family.</text>
</comment>
<dbReference type="Proteomes" id="UP001059934">
    <property type="component" value="Chromosome"/>
</dbReference>
<evidence type="ECO:0000256" key="2">
    <source>
        <dbReference type="ARBA" id="ARBA00022475"/>
    </source>
</evidence>
<dbReference type="InterPro" id="IPR050250">
    <property type="entry name" value="Macrolide_Exporter_MacB"/>
</dbReference>